<feature type="transmembrane region" description="Helical" evidence="6">
    <location>
        <begin position="148"/>
        <end position="172"/>
    </location>
</feature>
<feature type="binding site" evidence="4">
    <location>
        <position position="58"/>
    </location>
    <ligand>
        <name>substrate</name>
    </ligand>
</feature>
<keyword evidence="2 4" id="KW-0547">Nucleotide-binding</keyword>
<keyword evidence="5" id="KW-0479">Metal-binding</keyword>
<dbReference type="RefSeq" id="WP_053961616.1">
    <property type="nucleotide sequence ID" value="NZ_CAJPTR010000015.1"/>
</dbReference>
<name>A0A5E3ZVR5_9ACTN</name>
<feature type="binding site" evidence="4">
    <location>
        <begin position="3"/>
        <end position="7"/>
    </location>
    <ligand>
        <name>ATP</name>
        <dbReference type="ChEBI" id="CHEBI:30616"/>
    </ligand>
</feature>
<keyword evidence="3 4" id="KW-0067">ATP-binding</keyword>
<keyword evidence="6" id="KW-1133">Transmembrane helix</keyword>
<sequence length="206" mass="22251">MSKASFRSAARTARATVYSQWSPSEQAAINADLTNTCCRLLSLTQAQRICAYIPLGDEPGNRDWVETLAAHTHELYLPRSEATGELTWGPFTTWEELVEGRFHISQPRTVIPHLLTTAPGVDLIFLPATSVGRDGTRMGRGAGYYDRALAAITAAVTSGALAATPVLAAVVYSHELRNTVPTEPHDAHVDWAVTPTELHNCATPSA</sequence>
<keyword evidence="7" id="KW-0436">Ligase</keyword>
<feature type="binding site" evidence="4">
    <location>
        <position position="53"/>
    </location>
    <ligand>
        <name>substrate</name>
    </ligand>
</feature>
<keyword evidence="5" id="KW-0460">Magnesium</keyword>
<dbReference type="InterPro" id="IPR024185">
    <property type="entry name" value="FTHF_cligase-like_sf"/>
</dbReference>
<dbReference type="Proteomes" id="UP000324288">
    <property type="component" value="Chromosome"/>
</dbReference>
<dbReference type="GO" id="GO:0009396">
    <property type="term" value="P:folic acid-containing compound biosynthetic process"/>
    <property type="evidence" value="ECO:0007669"/>
    <property type="project" value="TreeGrafter"/>
</dbReference>
<evidence type="ECO:0000256" key="2">
    <source>
        <dbReference type="ARBA" id="ARBA00022741"/>
    </source>
</evidence>
<proteinExistence type="inferred from homology"/>
<evidence type="ECO:0000313" key="8">
    <source>
        <dbReference type="Proteomes" id="UP000324288"/>
    </source>
</evidence>
<organism evidence="7 8">
    <name type="scientific">Lawsonella clevelandensis</name>
    <dbReference type="NCBI Taxonomy" id="1528099"/>
    <lineage>
        <taxon>Bacteria</taxon>
        <taxon>Bacillati</taxon>
        <taxon>Actinomycetota</taxon>
        <taxon>Actinomycetes</taxon>
        <taxon>Mycobacteriales</taxon>
        <taxon>Lawsonellaceae</taxon>
        <taxon>Lawsonella</taxon>
    </lineage>
</organism>
<protein>
    <recommendedName>
        <fullName evidence="5">5-formyltetrahydrofolate cyclo-ligase</fullName>
        <ecNumber evidence="5">6.3.3.2</ecNumber>
    </recommendedName>
</protein>
<evidence type="ECO:0000256" key="6">
    <source>
        <dbReference type="SAM" id="Phobius"/>
    </source>
</evidence>
<dbReference type="PANTHER" id="PTHR23407">
    <property type="entry name" value="ATPASE INHIBITOR/5-FORMYLTETRAHYDROFOLATE CYCLO-LIGASE"/>
    <property type="match status" value="1"/>
</dbReference>
<dbReference type="Pfam" id="PF01812">
    <property type="entry name" value="5-FTHF_cyc-lig"/>
    <property type="match status" value="1"/>
</dbReference>
<evidence type="ECO:0000256" key="5">
    <source>
        <dbReference type="RuleBase" id="RU361279"/>
    </source>
</evidence>
<dbReference type="Gene3D" id="3.40.50.10420">
    <property type="entry name" value="NagB/RpiA/CoA transferase-like"/>
    <property type="match status" value="1"/>
</dbReference>
<keyword evidence="8" id="KW-1185">Reference proteome</keyword>
<accession>A0A5E3ZVR5</accession>
<dbReference type="NCBIfam" id="TIGR02727">
    <property type="entry name" value="MTHFS_bact"/>
    <property type="match status" value="1"/>
</dbReference>
<dbReference type="GO" id="GO:0030272">
    <property type="term" value="F:5-formyltetrahydrofolate cyclo-ligase activity"/>
    <property type="evidence" value="ECO:0007669"/>
    <property type="project" value="UniProtKB-EC"/>
</dbReference>
<gene>
    <name evidence="7" type="ORF">LC603019_00447</name>
</gene>
<dbReference type="GO" id="GO:0005524">
    <property type="term" value="F:ATP binding"/>
    <property type="evidence" value="ECO:0007669"/>
    <property type="project" value="UniProtKB-KW"/>
</dbReference>
<evidence type="ECO:0000256" key="1">
    <source>
        <dbReference type="ARBA" id="ARBA00010638"/>
    </source>
</evidence>
<dbReference type="EMBL" id="LR584267">
    <property type="protein sequence ID" value="VHO00058.1"/>
    <property type="molecule type" value="Genomic_DNA"/>
</dbReference>
<dbReference type="OrthoDB" id="3242798at2"/>
<dbReference type="InterPro" id="IPR002698">
    <property type="entry name" value="FTHF_cligase"/>
</dbReference>
<comment type="catalytic activity">
    <reaction evidence="5">
        <text>(6S)-5-formyl-5,6,7,8-tetrahydrofolate + ATP = (6R)-5,10-methenyltetrahydrofolate + ADP + phosphate</text>
        <dbReference type="Rhea" id="RHEA:10488"/>
        <dbReference type="ChEBI" id="CHEBI:30616"/>
        <dbReference type="ChEBI" id="CHEBI:43474"/>
        <dbReference type="ChEBI" id="CHEBI:57455"/>
        <dbReference type="ChEBI" id="CHEBI:57457"/>
        <dbReference type="ChEBI" id="CHEBI:456216"/>
        <dbReference type="EC" id="6.3.3.2"/>
    </reaction>
</comment>
<evidence type="ECO:0000256" key="4">
    <source>
        <dbReference type="PIRSR" id="PIRSR006806-1"/>
    </source>
</evidence>
<dbReference type="GO" id="GO:0046872">
    <property type="term" value="F:metal ion binding"/>
    <property type="evidence" value="ECO:0007669"/>
    <property type="project" value="UniProtKB-KW"/>
</dbReference>
<dbReference type="PIRSF" id="PIRSF006806">
    <property type="entry name" value="FTHF_cligase"/>
    <property type="match status" value="1"/>
</dbReference>
<evidence type="ECO:0000313" key="7">
    <source>
        <dbReference type="EMBL" id="VHO00058.1"/>
    </source>
</evidence>
<keyword evidence="6" id="KW-0472">Membrane</keyword>
<comment type="cofactor">
    <cofactor evidence="5">
        <name>Mg(2+)</name>
        <dbReference type="ChEBI" id="CHEBI:18420"/>
    </cofactor>
</comment>
<reference evidence="7 8" key="1">
    <citation type="submission" date="2019-04" db="EMBL/GenBank/DDBJ databases">
        <authorList>
            <person name="Seth-Smith MB H."/>
            <person name="Seth-Smith H."/>
        </authorList>
    </citation>
    <scope>NUCLEOTIDE SEQUENCE [LARGE SCALE GENOMIC DNA]</scope>
    <source>
        <strain evidence="7">USB-603019</strain>
    </source>
</reference>
<dbReference type="AlphaFoldDB" id="A0A5E3ZVR5"/>
<dbReference type="InterPro" id="IPR037171">
    <property type="entry name" value="NagB/RpiA_transferase-like"/>
</dbReference>
<dbReference type="GO" id="GO:0035999">
    <property type="term" value="P:tetrahydrofolate interconversion"/>
    <property type="evidence" value="ECO:0007669"/>
    <property type="project" value="TreeGrafter"/>
</dbReference>
<keyword evidence="6" id="KW-0812">Transmembrane</keyword>
<feature type="binding site" evidence="4">
    <location>
        <begin position="137"/>
        <end position="145"/>
    </location>
    <ligand>
        <name>ATP</name>
        <dbReference type="ChEBI" id="CHEBI:30616"/>
    </ligand>
</feature>
<comment type="similarity">
    <text evidence="1 5">Belongs to the 5-formyltetrahydrofolate cyclo-ligase family.</text>
</comment>
<dbReference type="PANTHER" id="PTHR23407:SF1">
    <property type="entry name" value="5-FORMYLTETRAHYDROFOLATE CYCLO-LIGASE"/>
    <property type="match status" value="1"/>
</dbReference>
<dbReference type="SUPFAM" id="SSF100950">
    <property type="entry name" value="NagB/RpiA/CoA transferase-like"/>
    <property type="match status" value="1"/>
</dbReference>
<dbReference type="EC" id="6.3.3.2" evidence="5"/>
<evidence type="ECO:0000256" key="3">
    <source>
        <dbReference type="ARBA" id="ARBA00022840"/>
    </source>
</evidence>